<reference evidence="2 3" key="1">
    <citation type="submission" date="2022-02" db="EMBL/GenBank/DDBJ databases">
        <authorList>
            <person name="Tian F."/>
            <person name="Li J."/>
            <person name="Li F."/>
            <person name="Tong Y."/>
        </authorList>
    </citation>
    <scope>NUCLEOTIDE SEQUENCE [LARGE SCALE GENOMIC DNA]</scope>
</reference>
<keyword evidence="1" id="KW-0812">Transmembrane</keyword>
<dbReference type="Proteomes" id="UP000832072">
    <property type="component" value="Segment"/>
</dbReference>
<organism evidence="2 3">
    <name type="scientific">Cronobacter phage LPCS28</name>
    <dbReference type="NCBI Taxonomy" id="2924885"/>
    <lineage>
        <taxon>Viruses</taxon>
        <taxon>Duplodnaviria</taxon>
        <taxon>Heunggongvirae</taxon>
        <taxon>Uroviricota</taxon>
        <taxon>Caudoviricetes</taxon>
        <taxon>Pantevenvirales</taxon>
        <taxon>Straboviridae</taxon>
        <taxon>Nanhuvirus</taxon>
        <taxon>Nanhuvirus LPCS28</taxon>
    </lineage>
</organism>
<dbReference type="EMBL" id="OM638103">
    <property type="protein sequence ID" value="UNY47163.1"/>
    <property type="molecule type" value="Genomic_DNA"/>
</dbReference>
<keyword evidence="1" id="KW-0472">Membrane</keyword>
<gene>
    <name evidence="2" type="ORF">EHEKIMEA_00281</name>
</gene>
<keyword evidence="3" id="KW-1185">Reference proteome</keyword>
<proteinExistence type="predicted"/>
<protein>
    <submittedName>
        <fullName evidence="2">Uncharacterized protein</fullName>
    </submittedName>
</protein>
<evidence type="ECO:0000313" key="2">
    <source>
        <dbReference type="EMBL" id="UNY47163.1"/>
    </source>
</evidence>
<name>A0AAE9G8V4_9CAUD</name>
<evidence type="ECO:0000256" key="1">
    <source>
        <dbReference type="SAM" id="Phobius"/>
    </source>
</evidence>
<sequence length="59" mass="6583">MTFLSLVLAIAWLAVMSNLRETTSYKFNLFTGIVYEFTKLSASIAIAFAPYLLTVFGIL</sequence>
<feature type="transmembrane region" description="Helical" evidence="1">
    <location>
        <begin position="38"/>
        <end position="58"/>
    </location>
</feature>
<accession>A0AAE9G8V4</accession>
<keyword evidence="1" id="KW-1133">Transmembrane helix</keyword>
<evidence type="ECO:0000313" key="3">
    <source>
        <dbReference type="Proteomes" id="UP000832072"/>
    </source>
</evidence>